<dbReference type="PANTHER" id="PTHR33473">
    <property type="entry name" value="ATP-DEPENDENT CLP PROTEASE ADAPTER PROTEIN CLPS1, CHLOROPLASTIC"/>
    <property type="match status" value="1"/>
</dbReference>
<dbReference type="SUPFAM" id="SSF54736">
    <property type="entry name" value="ClpS-like"/>
    <property type="match status" value="1"/>
</dbReference>
<dbReference type="HAMAP" id="MF_00302">
    <property type="entry name" value="ClpS"/>
    <property type="match status" value="1"/>
</dbReference>
<dbReference type="Proteomes" id="UP000297951">
    <property type="component" value="Unassembled WGS sequence"/>
</dbReference>
<dbReference type="Gene3D" id="3.30.1390.10">
    <property type="match status" value="1"/>
</dbReference>
<feature type="domain" description="Adaptor protein ClpS core" evidence="2">
    <location>
        <begin position="29"/>
        <end position="93"/>
    </location>
</feature>
<dbReference type="InterPro" id="IPR022935">
    <property type="entry name" value="ClpS"/>
</dbReference>
<accession>A0A4Y9F346</accession>
<dbReference type="Pfam" id="PF02617">
    <property type="entry name" value="ClpS"/>
    <property type="match status" value="1"/>
</dbReference>
<dbReference type="PANTHER" id="PTHR33473:SF19">
    <property type="entry name" value="ATP-DEPENDENT CLP PROTEASE ADAPTER PROTEIN CLPS"/>
    <property type="match status" value="1"/>
</dbReference>
<gene>
    <name evidence="1 3" type="primary">clpS</name>
    <name evidence="3" type="ORF">E4U03_09760</name>
</gene>
<dbReference type="GO" id="GO:0008233">
    <property type="term" value="F:peptidase activity"/>
    <property type="evidence" value="ECO:0007669"/>
    <property type="project" value="UniProtKB-KW"/>
</dbReference>
<dbReference type="NCBIfam" id="NF000668">
    <property type="entry name" value="PRK00033.1-1"/>
    <property type="match status" value="1"/>
</dbReference>
<dbReference type="GO" id="GO:0030163">
    <property type="term" value="P:protein catabolic process"/>
    <property type="evidence" value="ECO:0007669"/>
    <property type="project" value="InterPro"/>
</dbReference>
<protein>
    <recommendedName>
        <fullName evidence="1">ATP-dependent Clp protease adapter protein ClpS</fullName>
    </recommendedName>
</protein>
<comment type="caution">
    <text evidence="3">The sequence shown here is derived from an EMBL/GenBank/DDBJ whole genome shotgun (WGS) entry which is preliminary data.</text>
</comment>
<evidence type="ECO:0000259" key="2">
    <source>
        <dbReference type="Pfam" id="PF02617"/>
    </source>
</evidence>
<comment type="subunit">
    <text evidence="1">Binds to the N-terminal domain of the chaperone ClpA.</text>
</comment>
<comment type="similarity">
    <text evidence="1">Belongs to the ClpS family.</text>
</comment>
<dbReference type="InterPro" id="IPR003769">
    <property type="entry name" value="ClpS_core"/>
</dbReference>
<evidence type="ECO:0000313" key="4">
    <source>
        <dbReference type="Proteomes" id="UP000297951"/>
    </source>
</evidence>
<keyword evidence="3" id="KW-0645">Protease</keyword>
<evidence type="ECO:0000256" key="1">
    <source>
        <dbReference type="HAMAP-Rule" id="MF_00302"/>
    </source>
</evidence>
<name>A0A4Y9F346_9MICC</name>
<dbReference type="AlphaFoldDB" id="A0A4Y9F346"/>
<proteinExistence type="inferred from homology"/>
<organism evidence="3 4">
    <name type="scientific">Rothia nasimurium</name>
    <dbReference type="NCBI Taxonomy" id="85336"/>
    <lineage>
        <taxon>Bacteria</taxon>
        <taxon>Bacillati</taxon>
        <taxon>Actinomycetota</taxon>
        <taxon>Actinomycetes</taxon>
        <taxon>Micrococcales</taxon>
        <taxon>Micrococcaceae</taxon>
        <taxon>Rothia</taxon>
    </lineage>
</organism>
<comment type="function">
    <text evidence="1">Involved in the modulation of the specificity of the ClpAP-mediated ATP-dependent protein degradation.</text>
</comment>
<sequence>MPSAASATDTLADLELDLALDESTQLNLPWAVIVWDDPVNLMSFVTYVLRTQFGYSTEKAHQLMMQVHTEGKATVFSGSKEEAERHTTALHTWGLWATIEQAGA</sequence>
<dbReference type="GO" id="GO:0006508">
    <property type="term" value="P:proteolysis"/>
    <property type="evidence" value="ECO:0007669"/>
    <property type="project" value="UniProtKB-UniRule"/>
</dbReference>
<dbReference type="EMBL" id="SPQC01000038">
    <property type="protein sequence ID" value="TFU21171.1"/>
    <property type="molecule type" value="Genomic_DNA"/>
</dbReference>
<dbReference type="RefSeq" id="WP_135013391.1">
    <property type="nucleotide sequence ID" value="NZ_CAKMRZ010000002.1"/>
</dbReference>
<reference evidence="3 4" key="1">
    <citation type="submission" date="2019-03" db="EMBL/GenBank/DDBJ databases">
        <title>Diversity of the mouse oral microbiome.</title>
        <authorList>
            <person name="Joseph S."/>
            <person name="Aduse-Opoku J."/>
            <person name="Curtis M."/>
            <person name="Wade W."/>
            <person name="Hashim A."/>
        </authorList>
    </citation>
    <scope>NUCLEOTIDE SEQUENCE [LARGE SCALE GENOMIC DNA]</scope>
    <source>
        <strain evidence="4">irhom_31</strain>
    </source>
</reference>
<dbReference type="STRING" id="85336.A7979_01905"/>
<evidence type="ECO:0000313" key="3">
    <source>
        <dbReference type="EMBL" id="TFU21171.1"/>
    </source>
</evidence>
<keyword evidence="3" id="KW-0378">Hydrolase</keyword>
<dbReference type="OrthoDB" id="162238at2"/>
<dbReference type="InterPro" id="IPR014719">
    <property type="entry name" value="Ribosomal_bL12_C/ClpS-like"/>
</dbReference>